<dbReference type="Gene3D" id="3.30.70.1060">
    <property type="entry name" value="Dimeric alpha+beta barrel"/>
    <property type="match status" value="1"/>
</dbReference>
<evidence type="ECO:0000313" key="4">
    <source>
        <dbReference type="Proteomes" id="UP001564626"/>
    </source>
</evidence>
<feature type="domain" description="YCII-related" evidence="2">
    <location>
        <begin position="1"/>
        <end position="81"/>
    </location>
</feature>
<reference evidence="3 4" key="1">
    <citation type="submission" date="2024-08" db="EMBL/GenBank/DDBJ databases">
        <title>Genome mining of Saccharopolyspora cebuensis PGLac3 from Nigerian medicinal plant.</title>
        <authorList>
            <person name="Ezeobiora C.E."/>
            <person name="Igbokwe N.H."/>
            <person name="Amin D.H."/>
            <person name="Mendie U.E."/>
        </authorList>
    </citation>
    <scope>NUCLEOTIDE SEQUENCE [LARGE SCALE GENOMIC DNA]</scope>
    <source>
        <strain evidence="3 4">PGLac3</strain>
    </source>
</reference>
<dbReference type="RefSeq" id="WP_345356268.1">
    <property type="nucleotide sequence ID" value="NZ_BAABII010000002.1"/>
</dbReference>
<accession>A0ABV4CL20</accession>
<evidence type="ECO:0000259" key="2">
    <source>
        <dbReference type="Pfam" id="PF03795"/>
    </source>
</evidence>
<dbReference type="Pfam" id="PF03795">
    <property type="entry name" value="YCII"/>
    <property type="match status" value="1"/>
</dbReference>
<evidence type="ECO:0000313" key="3">
    <source>
        <dbReference type="EMBL" id="MEY8041810.1"/>
    </source>
</evidence>
<name>A0ABV4CL20_9PSEU</name>
<keyword evidence="4" id="KW-1185">Reference proteome</keyword>
<sequence length="106" mass="11935">MFVVLLHYTASDADIEARMVDHYDWLTRHYDAGDFIAAGNRQPRTGSVIITRAMSRGKLDAILASDPFAVDRLVRHEVIEFHALRTIPELANYADPLTAADERPRG</sequence>
<comment type="caution">
    <text evidence="3">The sequence shown here is derived from an EMBL/GenBank/DDBJ whole genome shotgun (WGS) entry which is preliminary data.</text>
</comment>
<comment type="similarity">
    <text evidence="1">Belongs to the YciI family.</text>
</comment>
<dbReference type="Proteomes" id="UP001564626">
    <property type="component" value="Unassembled WGS sequence"/>
</dbReference>
<dbReference type="SUPFAM" id="SSF54909">
    <property type="entry name" value="Dimeric alpha+beta barrel"/>
    <property type="match status" value="1"/>
</dbReference>
<dbReference type="EMBL" id="JBGEHV010000042">
    <property type="protein sequence ID" value="MEY8041810.1"/>
    <property type="molecule type" value="Genomic_DNA"/>
</dbReference>
<evidence type="ECO:0000256" key="1">
    <source>
        <dbReference type="ARBA" id="ARBA00007689"/>
    </source>
</evidence>
<dbReference type="PANTHER" id="PTHR37828:SF1">
    <property type="entry name" value="YCII-RELATED DOMAIN-CONTAINING PROTEIN"/>
    <property type="match status" value="1"/>
</dbReference>
<dbReference type="InterPro" id="IPR005545">
    <property type="entry name" value="YCII"/>
</dbReference>
<gene>
    <name evidence="3" type="ORF">AB8O55_20565</name>
</gene>
<proteinExistence type="inferred from homology"/>
<organism evidence="3 4">
    <name type="scientific">Saccharopolyspora cebuensis</name>
    <dbReference type="NCBI Taxonomy" id="418759"/>
    <lineage>
        <taxon>Bacteria</taxon>
        <taxon>Bacillati</taxon>
        <taxon>Actinomycetota</taxon>
        <taxon>Actinomycetes</taxon>
        <taxon>Pseudonocardiales</taxon>
        <taxon>Pseudonocardiaceae</taxon>
        <taxon>Saccharopolyspora</taxon>
    </lineage>
</organism>
<dbReference type="InterPro" id="IPR011008">
    <property type="entry name" value="Dimeric_a/b-barrel"/>
</dbReference>
<protein>
    <submittedName>
        <fullName evidence="3">YciI family protein</fullName>
    </submittedName>
</protein>
<dbReference type="PANTHER" id="PTHR37828">
    <property type="entry name" value="GSR2449 PROTEIN"/>
    <property type="match status" value="1"/>
</dbReference>